<sequence length="399" mass="46590">MIKEDLLHFLWKSHLIPKNGEKTTDGKNLDILSVGVLNKDNGPDFLLAKIRIDNVLWIGSVEIHLKSSDWFRHNHQHDKRYNNVILHVVLEEDRPVHNTVEEIPCLEVHKYLHPAIIKRYKELQEASVKIPCSIYDSSGFDEEFQFMRDRLVNERLFRKTSHSDFRNKSNKEILQRLIFIAFGSKKNKDAFATLAEVVNWNLLDRWSNKPEYIEFYLKKISGLFEAEEVDEIVVKKIASYATNTLVPEHWNTKAVRPLNQPRNRIMQLIELMKDRRSLLLLITATTPHSYSERIYLFLQELKDKQGYSDFLISTIAINALIPYAYLKGLNSGEDSWMDFVFTYLEDWKPEKNRIIDLYKGMGVQPKTAADTQAILELNSYYCSSKKCTLCSRGKKLMSA</sequence>
<keyword evidence="2" id="KW-1185">Reference proteome</keyword>
<name>A0ABP3XZ54_9FLAO</name>
<gene>
    <name evidence="1" type="ORF">GCM10009118_10740</name>
</gene>
<protein>
    <submittedName>
        <fullName evidence="1">DUF2851 family protein</fullName>
    </submittedName>
</protein>
<proteinExistence type="predicted"/>
<comment type="caution">
    <text evidence="1">The sequence shown here is derived from an EMBL/GenBank/DDBJ whole genome shotgun (WGS) entry which is preliminary data.</text>
</comment>
<accession>A0ABP3XZ54</accession>
<dbReference type="Proteomes" id="UP001501126">
    <property type="component" value="Unassembled WGS sequence"/>
</dbReference>
<dbReference type="Pfam" id="PF11013">
    <property type="entry name" value="DUF2851"/>
    <property type="match status" value="1"/>
</dbReference>
<organism evidence="1 2">
    <name type="scientific">Wandonia haliotis</name>
    <dbReference type="NCBI Taxonomy" id="574963"/>
    <lineage>
        <taxon>Bacteria</taxon>
        <taxon>Pseudomonadati</taxon>
        <taxon>Bacteroidota</taxon>
        <taxon>Flavobacteriia</taxon>
        <taxon>Flavobacteriales</taxon>
        <taxon>Crocinitomicaceae</taxon>
        <taxon>Wandonia</taxon>
    </lineage>
</organism>
<evidence type="ECO:0000313" key="2">
    <source>
        <dbReference type="Proteomes" id="UP001501126"/>
    </source>
</evidence>
<dbReference type="EMBL" id="BAAAFH010000003">
    <property type="protein sequence ID" value="GAA0874666.1"/>
    <property type="molecule type" value="Genomic_DNA"/>
</dbReference>
<evidence type="ECO:0000313" key="1">
    <source>
        <dbReference type="EMBL" id="GAA0874666.1"/>
    </source>
</evidence>
<dbReference type="RefSeq" id="WP_343785570.1">
    <property type="nucleotide sequence ID" value="NZ_BAAAFH010000003.1"/>
</dbReference>
<reference evidence="2" key="1">
    <citation type="journal article" date="2019" name="Int. J. Syst. Evol. Microbiol.">
        <title>The Global Catalogue of Microorganisms (GCM) 10K type strain sequencing project: providing services to taxonomists for standard genome sequencing and annotation.</title>
        <authorList>
            <consortium name="The Broad Institute Genomics Platform"/>
            <consortium name="The Broad Institute Genome Sequencing Center for Infectious Disease"/>
            <person name="Wu L."/>
            <person name="Ma J."/>
        </authorList>
    </citation>
    <scope>NUCLEOTIDE SEQUENCE [LARGE SCALE GENOMIC DNA]</scope>
    <source>
        <strain evidence="2">JCM 16083</strain>
    </source>
</reference>
<dbReference type="InterPro" id="IPR021272">
    <property type="entry name" value="DUF2851"/>
</dbReference>